<evidence type="ECO:0000313" key="9">
    <source>
        <dbReference type="EMBL" id="VAY89336.1"/>
    </source>
</evidence>
<sequence>MENGIKHSRRQLLKMGTIAIVAAPMAGFTTSAFAKKNTAVRTALHFQEHPNGEKQCNRCMNFIPNKDKPTDPGAVHGCKLYPGDDEICPTCYCNGFVAKPK</sequence>
<gene>
    <name evidence="9" type="primary">hip</name>
    <name evidence="9" type="ORF">CARN8_6120008</name>
</gene>
<protein>
    <submittedName>
        <fullName evidence="9">High-potential iron-sulfur protein</fullName>
    </submittedName>
</protein>
<evidence type="ECO:0000256" key="1">
    <source>
        <dbReference type="ARBA" id="ARBA00022448"/>
    </source>
</evidence>
<dbReference type="InterPro" id="IPR006311">
    <property type="entry name" value="TAT_signal"/>
</dbReference>
<proteinExistence type="predicted"/>
<dbReference type="GO" id="GO:0019646">
    <property type="term" value="P:aerobic electron transport chain"/>
    <property type="evidence" value="ECO:0007669"/>
    <property type="project" value="InterPro"/>
</dbReference>
<dbReference type="InterPro" id="IPR036369">
    <property type="entry name" value="HIPIP_sf"/>
</dbReference>
<dbReference type="PROSITE" id="PS51318">
    <property type="entry name" value="TAT"/>
    <property type="match status" value="1"/>
</dbReference>
<dbReference type="GO" id="GO:0046872">
    <property type="term" value="F:metal ion binding"/>
    <property type="evidence" value="ECO:0007669"/>
    <property type="project" value="UniProtKB-KW"/>
</dbReference>
<dbReference type="GO" id="GO:0009055">
    <property type="term" value="F:electron transfer activity"/>
    <property type="evidence" value="ECO:0007669"/>
    <property type="project" value="InterPro"/>
</dbReference>
<evidence type="ECO:0000256" key="3">
    <source>
        <dbReference type="ARBA" id="ARBA00022723"/>
    </source>
</evidence>
<accession>A0A3P3ZQX8</accession>
<evidence type="ECO:0000256" key="4">
    <source>
        <dbReference type="ARBA" id="ARBA00022982"/>
    </source>
</evidence>
<keyword evidence="7" id="KW-0812">Transmembrane</keyword>
<reference evidence="9" key="1">
    <citation type="submission" date="2018-10" db="EMBL/GenBank/DDBJ databases">
        <authorList>
            <person name="Plewniak F."/>
        </authorList>
    </citation>
    <scope>NUCLEOTIDE SEQUENCE</scope>
</reference>
<keyword evidence="5" id="KW-0408">Iron</keyword>
<keyword evidence="6" id="KW-0411">Iron-sulfur</keyword>
<evidence type="ECO:0000256" key="5">
    <source>
        <dbReference type="ARBA" id="ARBA00023004"/>
    </source>
</evidence>
<keyword evidence="3" id="KW-0479">Metal-binding</keyword>
<dbReference type="GO" id="GO:0051539">
    <property type="term" value="F:4 iron, 4 sulfur cluster binding"/>
    <property type="evidence" value="ECO:0007669"/>
    <property type="project" value="UniProtKB-KW"/>
</dbReference>
<evidence type="ECO:0000256" key="7">
    <source>
        <dbReference type="SAM" id="Phobius"/>
    </source>
</evidence>
<dbReference type="PROSITE" id="PS51373">
    <property type="entry name" value="HIPIP"/>
    <property type="match status" value="1"/>
</dbReference>
<feature type="transmembrane region" description="Helical" evidence="7">
    <location>
        <begin position="12"/>
        <end position="34"/>
    </location>
</feature>
<evidence type="ECO:0000256" key="6">
    <source>
        <dbReference type="ARBA" id="ARBA00023014"/>
    </source>
</evidence>
<dbReference type="AlphaFoldDB" id="A0A3P3ZQX8"/>
<keyword evidence="7" id="KW-1133">Transmembrane helix</keyword>
<dbReference type="EMBL" id="UOYP01000571">
    <property type="protein sequence ID" value="VAY89336.1"/>
    <property type="molecule type" value="Genomic_DNA"/>
</dbReference>
<evidence type="ECO:0000256" key="2">
    <source>
        <dbReference type="ARBA" id="ARBA00022485"/>
    </source>
</evidence>
<organism evidence="9">
    <name type="scientific">mine drainage metagenome</name>
    <dbReference type="NCBI Taxonomy" id="410659"/>
    <lineage>
        <taxon>unclassified sequences</taxon>
        <taxon>metagenomes</taxon>
        <taxon>ecological metagenomes</taxon>
    </lineage>
</organism>
<keyword evidence="1" id="KW-0813">Transport</keyword>
<dbReference type="Gene3D" id="4.10.490.10">
    <property type="entry name" value="High potential iron-sulphur protein"/>
    <property type="match status" value="1"/>
</dbReference>
<name>A0A3P3ZQX8_9ZZZZ</name>
<keyword evidence="4" id="KW-0249">Electron transport</keyword>
<evidence type="ECO:0000259" key="8">
    <source>
        <dbReference type="PROSITE" id="PS51373"/>
    </source>
</evidence>
<feature type="domain" description="High potential iron-sulfur proteins family profile" evidence="8">
    <location>
        <begin position="22"/>
        <end position="101"/>
    </location>
</feature>
<keyword evidence="2" id="KW-0004">4Fe-4S</keyword>
<dbReference type="SUPFAM" id="SSF57652">
    <property type="entry name" value="HIPIP (high potential iron protein)"/>
    <property type="match status" value="1"/>
</dbReference>
<dbReference type="InterPro" id="IPR000170">
    <property type="entry name" value="High_potential_FeS_prot"/>
</dbReference>
<keyword evidence="7" id="KW-0472">Membrane</keyword>